<accession>A0A401G6T5</accession>
<dbReference type="SUPFAM" id="SSF52047">
    <property type="entry name" value="RNI-like"/>
    <property type="match status" value="1"/>
</dbReference>
<organism evidence="1 2">
    <name type="scientific">Sparassis crispa</name>
    <dbReference type="NCBI Taxonomy" id="139825"/>
    <lineage>
        <taxon>Eukaryota</taxon>
        <taxon>Fungi</taxon>
        <taxon>Dikarya</taxon>
        <taxon>Basidiomycota</taxon>
        <taxon>Agaricomycotina</taxon>
        <taxon>Agaricomycetes</taxon>
        <taxon>Polyporales</taxon>
        <taxon>Sparassidaceae</taxon>
        <taxon>Sparassis</taxon>
    </lineage>
</organism>
<sequence>MQIKDGAFSLVSAIDPHEWTVFQRYAKRIKVLFYTPSRIIHPSVFLHLHELSQGVPLLPALRHLTWQRARSPDPAATLFSSPSLRVVDISLHQPDWGLFEDVHIGEDGEVHAVRILLHNIAAEAPSLESLKFSGVLPSQLASFIIQFRHLRHLDFSMAGAVDVETLRALSAIDALVYLNIYMGGVAENTMLSEAAFQSLESLTVSGSFDSIGFVLGSIQSTVLHDISIVANIPHAPEESLFYSVLLQNKFSRSLRRLHMRLPVTTCRNESADAITIISPLLHVKGMENLHLEFDGRMLLRDKDIDSMASSWPYLQHFYLMHRSVDCDPSLRSLVSFATHCLNLKELAFVVDARPPLSATPTLTTPHPLRSLRLLGNVRLDKDSASIAPFIRSLFPSLQHFEAYAWDPQANATWVNIQYAIPSLKRKKTGRKTRKLVALP</sequence>
<keyword evidence="2" id="KW-1185">Reference proteome</keyword>
<evidence type="ECO:0008006" key="3">
    <source>
        <dbReference type="Google" id="ProtNLM"/>
    </source>
</evidence>
<protein>
    <recommendedName>
        <fullName evidence="3">F-box domain-containing protein</fullName>
    </recommendedName>
</protein>
<dbReference type="Gene3D" id="3.80.10.10">
    <property type="entry name" value="Ribonuclease Inhibitor"/>
    <property type="match status" value="1"/>
</dbReference>
<evidence type="ECO:0000313" key="2">
    <source>
        <dbReference type="Proteomes" id="UP000287166"/>
    </source>
</evidence>
<name>A0A401G6T5_9APHY</name>
<dbReference type="STRING" id="139825.A0A401G6T5"/>
<comment type="caution">
    <text evidence="1">The sequence shown here is derived from an EMBL/GenBank/DDBJ whole genome shotgun (WGS) entry which is preliminary data.</text>
</comment>
<dbReference type="Proteomes" id="UP000287166">
    <property type="component" value="Unassembled WGS sequence"/>
</dbReference>
<dbReference type="EMBL" id="BFAD01000001">
    <property type="protein sequence ID" value="GBE77880.1"/>
    <property type="molecule type" value="Genomic_DNA"/>
</dbReference>
<dbReference type="OrthoDB" id="3222238at2759"/>
<dbReference type="AlphaFoldDB" id="A0A401G6T5"/>
<dbReference type="InParanoid" id="A0A401G6T5"/>
<evidence type="ECO:0000313" key="1">
    <source>
        <dbReference type="EMBL" id="GBE77880.1"/>
    </source>
</evidence>
<proteinExistence type="predicted"/>
<dbReference type="GeneID" id="38774797"/>
<dbReference type="InterPro" id="IPR032675">
    <property type="entry name" value="LRR_dom_sf"/>
</dbReference>
<gene>
    <name evidence="1" type="ORF">SCP_0107620</name>
</gene>
<dbReference type="RefSeq" id="XP_027608793.1">
    <property type="nucleotide sequence ID" value="XM_027752992.1"/>
</dbReference>
<reference evidence="1 2" key="1">
    <citation type="journal article" date="2018" name="Sci. Rep.">
        <title>Genome sequence of the cauliflower mushroom Sparassis crispa (Hanabiratake) and its association with beneficial usage.</title>
        <authorList>
            <person name="Kiyama R."/>
            <person name="Furutani Y."/>
            <person name="Kawaguchi K."/>
            <person name="Nakanishi T."/>
        </authorList>
    </citation>
    <scope>NUCLEOTIDE SEQUENCE [LARGE SCALE GENOMIC DNA]</scope>
</reference>